<accession>A0A7S3EFV7</accession>
<feature type="compositionally biased region" description="Basic and acidic residues" evidence="1">
    <location>
        <begin position="37"/>
        <end position="50"/>
    </location>
</feature>
<evidence type="ECO:0000313" key="2">
    <source>
        <dbReference type="EMBL" id="CAE0051644.1"/>
    </source>
</evidence>
<feature type="region of interest" description="Disordered" evidence="1">
    <location>
        <begin position="227"/>
        <end position="275"/>
    </location>
</feature>
<feature type="compositionally biased region" description="Low complexity" evidence="1">
    <location>
        <begin position="141"/>
        <end position="163"/>
    </location>
</feature>
<dbReference type="EMBL" id="HBHW01025331">
    <property type="protein sequence ID" value="CAE0051644.1"/>
    <property type="molecule type" value="Transcribed_RNA"/>
</dbReference>
<proteinExistence type="predicted"/>
<feature type="compositionally biased region" description="Basic and acidic residues" evidence="1">
    <location>
        <begin position="95"/>
        <end position="107"/>
    </location>
</feature>
<reference evidence="3" key="1">
    <citation type="submission" date="2021-01" db="EMBL/GenBank/DDBJ databases">
        <authorList>
            <person name="Corre E."/>
            <person name="Pelletier E."/>
            <person name="Niang G."/>
            <person name="Scheremetjew M."/>
            <person name="Finn R."/>
            <person name="Kale V."/>
            <person name="Holt S."/>
            <person name="Cochrane G."/>
            <person name="Meng A."/>
            <person name="Brown T."/>
            <person name="Cohen L."/>
        </authorList>
    </citation>
    <scope>NUCLEOTIDE SEQUENCE</scope>
    <source>
        <strain evidence="3">CCMP 769</strain>
    </source>
</reference>
<gene>
    <name evidence="2" type="ORF">RMAR00112_LOCUS19644</name>
    <name evidence="3" type="ORF">RMAR00112_LOCUS19652</name>
</gene>
<feature type="compositionally biased region" description="Polar residues" evidence="1">
    <location>
        <begin position="65"/>
        <end position="74"/>
    </location>
</feature>
<dbReference type="AlphaFoldDB" id="A0A7S3EFV7"/>
<name>A0A7S3EFV7_9RHOD</name>
<feature type="region of interest" description="Disordered" evidence="1">
    <location>
        <begin position="19"/>
        <end position="173"/>
    </location>
</feature>
<evidence type="ECO:0000313" key="3">
    <source>
        <dbReference type="EMBL" id="CAE0051652.1"/>
    </source>
</evidence>
<feature type="compositionally biased region" description="Low complexity" evidence="1">
    <location>
        <begin position="244"/>
        <end position="263"/>
    </location>
</feature>
<dbReference type="EMBL" id="HBHW01025340">
    <property type="protein sequence ID" value="CAE0051652.1"/>
    <property type="molecule type" value="Transcribed_RNA"/>
</dbReference>
<organism evidence="3">
    <name type="scientific">Rhodosorus marinus</name>
    <dbReference type="NCBI Taxonomy" id="101924"/>
    <lineage>
        <taxon>Eukaryota</taxon>
        <taxon>Rhodophyta</taxon>
        <taxon>Stylonematophyceae</taxon>
        <taxon>Stylonematales</taxon>
        <taxon>Stylonemataceae</taxon>
        <taxon>Rhodosorus</taxon>
    </lineage>
</organism>
<sequence length="313" mass="35110">MVLRYADLRQAEMRSRLEAWKAERRSHSRNSAQKNSQTREGHSDLRDVGAKRKANLNKANATRNQENNALASNLQDRRIQPRPRNSRTIKNAKLAPRENSKSPDDKKKNAKKTGYQKLQDGSVTEQNVKEWLGNGGKSRKPSSPVSPVERLSKSSSEASLSPSETQKYEERDAFKKNVFDPELEMQISRSLQDLAQVHDAQDALKQELEETKRQLVELNKARVRFENTAAENNSTPTKKERRSLSLYQSDSDSDSSFSSTFSSPCGGLQNPMIQSPLKDLSNADELVLPSLIKDPTRGKSLVSSTLTVGIESN</sequence>
<evidence type="ECO:0000256" key="1">
    <source>
        <dbReference type="SAM" id="MobiDB-lite"/>
    </source>
</evidence>
<protein>
    <submittedName>
        <fullName evidence="3">Uncharacterized protein</fullName>
    </submittedName>
</protein>